<feature type="transmembrane region" description="Helical" evidence="6">
    <location>
        <begin position="433"/>
        <end position="454"/>
    </location>
</feature>
<feature type="transmembrane region" description="Helical" evidence="6">
    <location>
        <begin position="342"/>
        <end position="365"/>
    </location>
</feature>
<name>A0A5B9R432_9BACT</name>
<keyword evidence="8" id="KW-1185">Reference proteome</keyword>
<reference evidence="7 8" key="1">
    <citation type="submission" date="2019-08" db="EMBL/GenBank/DDBJ databases">
        <title>Deep-cultivation of Planctomycetes and their phenomic and genomic characterization uncovers novel biology.</title>
        <authorList>
            <person name="Wiegand S."/>
            <person name="Jogler M."/>
            <person name="Boedeker C."/>
            <person name="Pinto D."/>
            <person name="Vollmers J."/>
            <person name="Rivas-Marin E."/>
            <person name="Kohn T."/>
            <person name="Peeters S.H."/>
            <person name="Heuer A."/>
            <person name="Rast P."/>
            <person name="Oberbeckmann S."/>
            <person name="Bunk B."/>
            <person name="Jeske O."/>
            <person name="Meyerdierks A."/>
            <person name="Storesund J.E."/>
            <person name="Kallscheuer N."/>
            <person name="Luecker S."/>
            <person name="Lage O.M."/>
            <person name="Pohl T."/>
            <person name="Merkel B.J."/>
            <person name="Hornburger P."/>
            <person name="Mueller R.-W."/>
            <person name="Bruemmer F."/>
            <person name="Labrenz M."/>
            <person name="Spormann A.M."/>
            <person name="Op den Camp H."/>
            <person name="Overmann J."/>
            <person name="Amann R."/>
            <person name="Jetten M.S.M."/>
            <person name="Mascher T."/>
            <person name="Medema M.H."/>
            <person name="Devos D.P."/>
            <person name="Kaster A.-K."/>
            <person name="Ovreas L."/>
            <person name="Rohde M."/>
            <person name="Galperin M.Y."/>
            <person name="Jogler C."/>
        </authorList>
    </citation>
    <scope>NUCLEOTIDE SEQUENCE [LARGE SCALE GENOMIC DNA]</scope>
    <source>
        <strain evidence="7 8">UC8</strain>
    </source>
</reference>
<evidence type="ECO:0000256" key="6">
    <source>
        <dbReference type="SAM" id="Phobius"/>
    </source>
</evidence>
<evidence type="ECO:0000256" key="1">
    <source>
        <dbReference type="ARBA" id="ARBA00004651"/>
    </source>
</evidence>
<feature type="transmembrane region" description="Helical" evidence="6">
    <location>
        <begin position="256"/>
        <end position="273"/>
    </location>
</feature>
<dbReference type="PANTHER" id="PTHR30250">
    <property type="entry name" value="PST FAMILY PREDICTED COLANIC ACID TRANSPORTER"/>
    <property type="match status" value="1"/>
</dbReference>
<organism evidence="7 8">
    <name type="scientific">Roseimaritima ulvae</name>
    <dbReference type="NCBI Taxonomy" id="980254"/>
    <lineage>
        <taxon>Bacteria</taxon>
        <taxon>Pseudomonadati</taxon>
        <taxon>Planctomycetota</taxon>
        <taxon>Planctomycetia</taxon>
        <taxon>Pirellulales</taxon>
        <taxon>Pirellulaceae</taxon>
        <taxon>Roseimaritima</taxon>
    </lineage>
</organism>
<dbReference type="AlphaFoldDB" id="A0A5B9R432"/>
<dbReference type="InterPro" id="IPR002797">
    <property type="entry name" value="Polysacc_synth"/>
</dbReference>
<feature type="transmembrane region" description="Helical" evidence="6">
    <location>
        <begin position="185"/>
        <end position="205"/>
    </location>
</feature>
<dbReference type="KEGG" id="rul:UC8_31800"/>
<dbReference type="Proteomes" id="UP000325286">
    <property type="component" value="Chromosome"/>
</dbReference>
<dbReference type="EMBL" id="CP042914">
    <property type="protein sequence ID" value="QEG41161.1"/>
    <property type="molecule type" value="Genomic_DNA"/>
</dbReference>
<comment type="subcellular location">
    <subcellularLocation>
        <location evidence="1">Cell membrane</location>
        <topology evidence="1">Multi-pass membrane protein</topology>
    </subcellularLocation>
</comment>
<dbReference type="InterPro" id="IPR050833">
    <property type="entry name" value="Poly_Biosynth_Transport"/>
</dbReference>
<evidence type="ECO:0000256" key="3">
    <source>
        <dbReference type="ARBA" id="ARBA00022692"/>
    </source>
</evidence>
<evidence type="ECO:0000313" key="7">
    <source>
        <dbReference type="EMBL" id="QEG41161.1"/>
    </source>
</evidence>
<feature type="transmembrane region" description="Helical" evidence="6">
    <location>
        <begin position="211"/>
        <end position="233"/>
    </location>
</feature>
<dbReference type="Pfam" id="PF01943">
    <property type="entry name" value="Polysacc_synt"/>
    <property type="match status" value="1"/>
</dbReference>
<protein>
    <submittedName>
        <fullName evidence="7">MurJ-like flippase</fullName>
    </submittedName>
</protein>
<keyword evidence="2" id="KW-1003">Cell membrane</keyword>
<evidence type="ECO:0000256" key="5">
    <source>
        <dbReference type="ARBA" id="ARBA00023136"/>
    </source>
</evidence>
<dbReference type="GO" id="GO:0005886">
    <property type="term" value="C:plasma membrane"/>
    <property type="evidence" value="ECO:0007669"/>
    <property type="project" value="UniProtKB-SubCell"/>
</dbReference>
<feature type="transmembrane region" description="Helical" evidence="6">
    <location>
        <begin position="121"/>
        <end position="147"/>
    </location>
</feature>
<gene>
    <name evidence="7" type="ORF">UC8_31800</name>
</gene>
<feature type="transmembrane region" description="Helical" evidence="6">
    <location>
        <begin position="408"/>
        <end position="427"/>
    </location>
</feature>
<dbReference type="OrthoDB" id="256720at2"/>
<feature type="transmembrane region" description="Helical" evidence="6">
    <location>
        <begin position="42"/>
        <end position="59"/>
    </location>
</feature>
<evidence type="ECO:0000313" key="8">
    <source>
        <dbReference type="Proteomes" id="UP000325286"/>
    </source>
</evidence>
<keyword evidence="5 6" id="KW-0472">Membrane</keyword>
<accession>A0A5B9R432</accession>
<feature type="transmembrane region" description="Helical" evidence="6">
    <location>
        <begin position="466"/>
        <end position="490"/>
    </location>
</feature>
<sequence>MYKASQSLRQTFGFAAFPTLNYMPATASSTAEPQAGFRADSLAWGMSVMLLMTIVQRGIGFGRGIWLCRALDDRVLGQWAMAFGFITMVTPMLLLGLPGSLPRYVETYRQQGHLRAFLRRILWLTGALACAAMALMLILPGPFGWLIFRAPTASSLIAAVGVSVLAIIAFNALNELVAALRQVRVVSFMQFMQSVGFTVIAVAVLTMGGGLLGLVYSFAAACLLGTLPAWWVLSRNWQSVPLAAEPLNAASMWRRVLPYAAALWVMNLLANAFDLSDRYMILHFSQSAEIGQSMVGQYHSARIIPALLASVAVMGAGVLLPYMTADWEAGKREAMSDRLRKILFAMSAIFTVGAAVGLVLAPWMFETLLAGRYSGGLAVMPLAFALCIWASLIAVAQNYLWVAERGKWVGWSLALGLAVNLGLNLWLLPRYGLHGAVVATALSHLVVLLGIWVGMRSTGYRWDSSLLWVTLLPATIISGPLAAVVCVLLVCGLSPQVRGWIREVGAPS</sequence>
<feature type="transmembrane region" description="Helical" evidence="6">
    <location>
        <begin position="377"/>
        <end position="396"/>
    </location>
</feature>
<keyword evidence="3 6" id="KW-0812">Transmembrane</keyword>
<evidence type="ECO:0000256" key="2">
    <source>
        <dbReference type="ARBA" id="ARBA00022475"/>
    </source>
</evidence>
<feature type="transmembrane region" description="Helical" evidence="6">
    <location>
        <begin position="153"/>
        <end position="173"/>
    </location>
</feature>
<feature type="transmembrane region" description="Helical" evidence="6">
    <location>
        <begin position="79"/>
        <end position="101"/>
    </location>
</feature>
<keyword evidence="4 6" id="KW-1133">Transmembrane helix</keyword>
<dbReference type="PANTHER" id="PTHR30250:SF11">
    <property type="entry name" value="O-ANTIGEN TRANSPORTER-RELATED"/>
    <property type="match status" value="1"/>
</dbReference>
<proteinExistence type="predicted"/>
<evidence type="ECO:0000256" key="4">
    <source>
        <dbReference type="ARBA" id="ARBA00022989"/>
    </source>
</evidence>
<feature type="transmembrane region" description="Helical" evidence="6">
    <location>
        <begin position="303"/>
        <end position="322"/>
    </location>
</feature>